<sequence>MGQGGFWRGLTSWALFLLLAIIIPIISHFVLSYAPTHRAFDSVAELSLTGADALSYYTLARFLRLYGLRRFLTLDKVHSERSRSASATPSEPILPSPLLLGHALLFARRRST</sequence>
<name>A0A9D5D0N3_9LILI</name>
<keyword evidence="1" id="KW-1133">Transmembrane helix</keyword>
<dbReference type="EMBL" id="JAGGNH010000002">
    <property type="protein sequence ID" value="KAJ0981848.1"/>
    <property type="molecule type" value="Genomic_DNA"/>
</dbReference>
<reference evidence="2" key="1">
    <citation type="submission" date="2021-03" db="EMBL/GenBank/DDBJ databases">
        <authorList>
            <person name="Li Z."/>
            <person name="Yang C."/>
        </authorList>
    </citation>
    <scope>NUCLEOTIDE SEQUENCE</scope>
    <source>
        <strain evidence="2">Dzin_1.0</strain>
        <tissue evidence="2">Leaf</tissue>
    </source>
</reference>
<evidence type="ECO:0000313" key="2">
    <source>
        <dbReference type="EMBL" id="KAJ0981848.1"/>
    </source>
</evidence>
<protein>
    <submittedName>
        <fullName evidence="2">Uncharacterized protein</fullName>
    </submittedName>
</protein>
<keyword evidence="1" id="KW-0472">Membrane</keyword>
<evidence type="ECO:0000256" key="1">
    <source>
        <dbReference type="SAM" id="Phobius"/>
    </source>
</evidence>
<dbReference type="PANTHER" id="PTHR31963">
    <property type="entry name" value="RAS GUANINE NUCLEOTIDE EXCHANGE FACTOR K"/>
    <property type="match status" value="1"/>
</dbReference>
<feature type="transmembrane region" description="Helical" evidence="1">
    <location>
        <begin position="12"/>
        <end position="34"/>
    </location>
</feature>
<dbReference type="InterPro" id="IPR021924">
    <property type="entry name" value="DUF3537"/>
</dbReference>
<comment type="caution">
    <text evidence="2">The sequence shown here is derived from an EMBL/GenBank/DDBJ whole genome shotgun (WGS) entry which is preliminary data.</text>
</comment>
<dbReference type="Pfam" id="PF12056">
    <property type="entry name" value="DUF3537"/>
    <property type="match status" value="1"/>
</dbReference>
<dbReference type="PANTHER" id="PTHR31963:SF16">
    <property type="entry name" value="OS06G0635200 PROTEIN"/>
    <property type="match status" value="1"/>
</dbReference>
<dbReference type="AlphaFoldDB" id="A0A9D5D0N3"/>
<dbReference type="Proteomes" id="UP001085076">
    <property type="component" value="Miscellaneous, Linkage group lg02"/>
</dbReference>
<evidence type="ECO:0000313" key="3">
    <source>
        <dbReference type="Proteomes" id="UP001085076"/>
    </source>
</evidence>
<proteinExistence type="predicted"/>
<keyword evidence="3" id="KW-1185">Reference proteome</keyword>
<organism evidence="2 3">
    <name type="scientific">Dioscorea zingiberensis</name>
    <dbReference type="NCBI Taxonomy" id="325984"/>
    <lineage>
        <taxon>Eukaryota</taxon>
        <taxon>Viridiplantae</taxon>
        <taxon>Streptophyta</taxon>
        <taxon>Embryophyta</taxon>
        <taxon>Tracheophyta</taxon>
        <taxon>Spermatophyta</taxon>
        <taxon>Magnoliopsida</taxon>
        <taxon>Liliopsida</taxon>
        <taxon>Dioscoreales</taxon>
        <taxon>Dioscoreaceae</taxon>
        <taxon>Dioscorea</taxon>
    </lineage>
</organism>
<reference evidence="2" key="2">
    <citation type="journal article" date="2022" name="Hortic Res">
        <title>The genome of Dioscorea zingiberensis sheds light on the biosynthesis, origin and evolution of the medicinally important diosgenin saponins.</title>
        <authorList>
            <person name="Li Y."/>
            <person name="Tan C."/>
            <person name="Li Z."/>
            <person name="Guo J."/>
            <person name="Li S."/>
            <person name="Chen X."/>
            <person name="Wang C."/>
            <person name="Dai X."/>
            <person name="Yang H."/>
            <person name="Song W."/>
            <person name="Hou L."/>
            <person name="Xu J."/>
            <person name="Tong Z."/>
            <person name="Xu A."/>
            <person name="Yuan X."/>
            <person name="Wang W."/>
            <person name="Yang Q."/>
            <person name="Chen L."/>
            <person name="Sun Z."/>
            <person name="Wang K."/>
            <person name="Pan B."/>
            <person name="Chen J."/>
            <person name="Bao Y."/>
            <person name="Liu F."/>
            <person name="Qi X."/>
            <person name="Gang D.R."/>
            <person name="Wen J."/>
            <person name="Li J."/>
        </authorList>
    </citation>
    <scope>NUCLEOTIDE SEQUENCE</scope>
    <source>
        <strain evidence="2">Dzin_1.0</strain>
    </source>
</reference>
<keyword evidence="1" id="KW-0812">Transmembrane</keyword>
<accession>A0A9D5D0N3</accession>
<gene>
    <name evidence="2" type="ORF">J5N97_010103</name>
</gene>